<dbReference type="GO" id="GO:0016757">
    <property type="term" value="F:glycosyltransferase activity"/>
    <property type="evidence" value="ECO:0007669"/>
    <property type="project" value="InterPro"/>
</dbReference>
<dbReference type="PANTHER" id="PTHR45947:SF3">
    <property type="entry name" value="SULFOQUINOVOSYL TRANSFERASE SQD2"/>
    <property type="match status" value="1"/>
</dbReference>
<dbReference type="Gene3D" id="3.40.50.2000">
    <property type="entry name" value="Glycogen Phosphorylase B"/>
    <property type="match status" value="2"/>
</dbReference>
<gene>
    <name evidence="2" type="ORF">BCS93_08875</name>
</gene>
<dbReference type="AlphaFoldDB" id="A0AAP8MWQ0"/>
<dbReference type="EMBL" id="MDBO01000062">
    <property type="protein sequence ID" value="PMP11315.1"/>
    <property type="molecule type" value="Genomic_DNA"/>
</dbReference>
<dbReference type="InterPro" id="IPR050194">
    <property type="entry name" value="Glycosyltransferase_grp1"/>
</dbReference>
<sequence>MKNKHLFVTNTIYPAELGGPSNSIHQLVKNEPHFTVFSTSKGITNNKVREYKLRFDAYNDISGARTYLCSTSKIFSLSTFCWLLKNVKDYEYLHLCSFFSPLSIMAAIACNLRGVKFSIAPRGELFSAALSYKSKKKAYALPFLRRVYNKSSFVWATSKYEFDLLSNIFENVNLIPNGYDFDDFIFEEKKSKKKWITFLGRINRIKNIELIIKAYANLPDAVKSNYPLKIVGKGDDDYLQELKILTKELSIECYVDFTGQKSGQDKLKILHESLIGILVSQSENFGNVVLEFMASGTPVITSKNLPWTHLEDEGIGFTCEHDEKSLLCCLDEIIALSDKNYGFLSTKVNSYVNKNYGNKSLQTLIKKVAS</sequence>
<dbReference type="Proteomes" id="UP000235611">
    <property type="component" value="Unassembled WGS sequence"/>
</dbReference>
<proteinExistence type="predicted"/>
<feature type="domain" description="Glycosyl transferase family 1" evidence="1">
    <location>
        <begin position="187"/>
        <end position="319"/>
    </location>
</feature>
<evidence type="ECO:0000313" key="3">
    <source>
        <dbReference type="Proteomes" id="UP000235611"/>
    </source>
</evidence>
<evidence type="ECO:0000259" key="1">
    <source>
        <dbReference type="Pfam" id="PF00534"/>
    </source>
</evidence>
<dbReference type="Pfam" id="PF00534">
    <property type="entry name" value="Glycos_transf_1"/>
    <property type="match status" value="1"/>
</dbReference>
<protein>
    <recommendedName>
        <fullName evidence="1">Glycosyl transferase family 1 domain-containing protein</fullName>
    </recommendedName>
</protein>
<accession>A0AAP8MWQ0</accession>
<evidence type="ECO:0000313" key="2">
    <source>
        <dbReference type="EMBL" id="PMP11315.1"/>
    </source>
</evidence>
<dbReference type="InterPro" id="IPR001296">
    <property type="entry name" value="Glyco_trans_1"/>
</dbReference>
<dbReference type="PANTHER" id="PTHR45947">
    <property type="entry name" value="SULFOQUINOVOSYL TRANSFERASE SQD2"/>
    <property type="match status" value="1"/>
</dbReference>
<organism evidence="2 3">
    <name type="scientific">Vibrio breoganii</name>
    <dbReference type="NCBI Taxonomy" id="553239"/>
    <lineage>
        <taxon>Bacteria</taxon>
        <taxon>Pseudomonadati</taxon>
        <taxon>Pseudomonadota</taxon>
        <taxon>Gammaproteobacteria</taxon>
        <taxon>Vibrionales</taxon>
        <taxon>Vibrionaceae</taxon>
        <taxon>Vibrio</taxon>
    </lineage>
</organism>
<reference evidence="3" key="1">
    <citation type="submission" date="2016-07" db="EMBL/GenBank/DDBJ databases">
        <title>Nontailed viruses are major unrecognized killers of bacteria in the ocean.</title>
        <authorList>
            <person name="Kauffman K."/>
            <person name="Hussain F."/>
            <person name="Yang J."/>
            <person name="Arevalo P."/>
            <person name="Brown J."/>
            <person name="Cutler M."/>
            <person name="Kelly L."/>
            <person name="Polz M.F."/>
        </authorList>
    </citation>
    <scope>NUCLEOTIDE SEQUENCE [LARGE SCALE GENOMIC DNA]</scope>
    <source>
        <strain evidence="3">10N.222.49.A5</strain>
    </source>
</reference>
<comment type="caution">
    <text evidence="2">The sequence shown here is derived from an EMBL/GenBank/DDBJ whole genome shotgun (WGS) entry which is preliminary data.</text>
</comment>
<dbReference type="SUPFAM" id="SSF53756">
    <property type="entry name" value="UDP-Glycosyltransferase/glycogen phosphorylase"/>
    <property type="match status" value="1"/>
</dbReference>
<name>A0AAP8MWQ0_9VIBR</name>
<dbReference type="RefSeq" id="WP_102477653.1">
    <property type="nucleotide sequence ID" value="NZ_MDBO01000062.1"/>
</dbReference>